<feature type="region of interest" description="Disordered" evidence="4">
    <location>
        <begin position="1134"/>
        <end position="1303"/>
    </location>
</feature>
<dbReference type="PANTHER" id="PTHR33463:SF198">
    <property type="entry name" value="RPP4C3"/>
    <property type="match status" value="1"/>
</dbReference>
<feature type="domain" description="Disease resistance protein At4g27190-like leucine-rich repeats" evidence="6">
    <location>
        <begin position="855"/>
        <end position="985"/>
    </location>
</feature>
<dbReference type="KEGG" id="qsa:O6P43_026588"/>
<dbReference type="InterPro" id="IPR050905">
    <property type="entry name" value="Plant_NBS-LRR"/>
</dbReference>
<dbReference type="InterPro" id="IPR002182">
    <property type="entry name" value="NB-ARC"/>
</dbReference>
<accession>A0AAD7L2X0</accession>
<feature type="coiled-coil region" evidence="3">
    <location>
        <begin position="33"/>
        <end position="60"/>
    </location>
</feature>
<dbReference type="EMBL" id="JARAOO010000011">
    <property type="protein sequence ID" value="KAJ7950387.1"/>
    <property type="molecule type" value="Genomic_DNA"/>
</dbReference>
<dbReference type="Gene3D" id="3.40.50.300">
    <property type="entry name" value="P-loop containing nucleotide triphosphate hydrolases"/>
    <property type="match status" value="1"/>
</dbReference>
<name>A0AAD7L2X0_QUISA</name>
<gene>
    <name evidence="7" type="ORF">O6P43_026588</name>
</gene>
<evidence type="ECO:0000256" key="2">
    <source>
        <dbReference type="ARBA" id="ARBA00022821"/>
    </source>
</evidence>
<evidence type="ECO:0000256" key="3">
    <source>
        <dbReference type="SAM" id="Coils"/>
    </source>
</evidence>
<organism evidence="7 8">
    <name type="scientific">Quillaja saponaria</name>
    <name type="common">Soap bark tree</name>
    <dbReference type="NCBI Taxonomy" id="32244"/>
    <lineage>
        <taxon>Eukaryota</taxon>
        <taxon>Viridiplantae</taxon>
        <taxon>Streptophyta</taxon>
        <taxon>Embryophyta</taxon>
        <taxon>Tracheophyta</taxon>
        <taxon>Spermatophyta</taxon>
        <taxon>Magnoliopsida</taxon>
        <taxon>eudicotyledons</taxon>
        <taxon>Gunneridae</taxon>
        <taxon>Pentapetalae</taxon>
        <taxon>rosids</taxon>
        <taxon>fabids</taxon>
        <taxon>Fabales</taxon>
        <taxon>Quillajaceae</taxon>
        <taxon>Quillaja</taxon>
    </lineage>
</organism>
<evidence type="ECO:0000259" key="6">
    <source>
        <dbReference type="Pfam" id="PF23247"/>
    </source>
</evidence>
<dbReference type="InterPro" id="IPR027417">
    <property type="entry name" value="P-loop_NTPase"/>
</dbReference>
<dbReference type="Gene3D" id="3.80.10.10">
    <property type="entry name" value="Ribonuclease Inhibitor"/>
    <property type="match status" value="3"/>
</dbReference>
<dbReference type="InterPro" id="IPR032675">
    <property type="entry name" value="LRR_dom_sf"/>
</dbReference>
<evidence type="ECO:0000313" key="7">
    <source>
        <dbReference type="EMBL" id="KAJ7950387.1"/>
    </source>
</evidence>
<proteinExistence type="inferred from homology"/>
<keyword evidence="3" id="KW-0175">Coiled coil</keyword>
<feature type="domain" description="Disease resistance protein At4g27190-like leucine-rich repeats" evidence="6">
    <location>
        <begin position="986"/>
        <end position="1091"/>
    </location>
</feature>
<dbReference type="InterPro" id="IPR057135">
    <property type="entry name" value="At4g27190-like_LRR"/>
</dbReference>
<dbReference type="PRINTS" id="PR00364">
    <property type="entry name" value="DISEASERSIST"/>
</dbReference>
<feature type="compositionally biased region" description="Basic and acidic residues" evidence="4">
    <location>
        <begin position="1207"/>
        <end position="1259"/>
    </location>
</feature>
<dbReference type="Pfam" id="PF23247">
    <property type="entry name" value="LRR_RPS2"/>
    <property type="match status" value="4"/>
</dbReference>
<dbReference type="GO" id="GO:0043531">
    <property type="term" value="F:ADP binding"/>
    <property type="evidence" value="ECO:0007669"/>
    <property type="project" value="InterPro"/>
</dbReference>
<feature type="compositionally biased region" description="Basic and acidic residues" evidence="4">
    <location>
        <begin position="1141"/>
        <end position="1190"/>
    </location>
</feature>
<dbReference type="SUPFAM" id="SSF52540">
    <property type="entry name" value="P-loop containing nucleoside triphosphate hydrolases"/>
    <property type="match status" value="1"/>
</dbReference>
<keyword evidence="2" id="KW-0611">Plant defense</keyword>
<dbReference type="PANTHER" id="PTHR33463">
    <property type="entry name" value="NB-ARC DOMAIN-CONTAINING PROTEIN-RELATED"/>
    <property type="match status" value="1"/>
</dbReference>
<reference evidence="7" key="1">
    <citation type="journal article" date="2023" name="Science">
        <title>Elucidation of the pathway for biosynthesis of saponin adjuvants from the soapbark tree.</title>
        <authorList>
            <person name="Reed J."/>
            <person name="Orme A."/>
            <person name="El-Demerdash A."/>
            <person name="Owen C."/>
            <person name="Martin L.B.B."/>
            <person name="Misra R.C."/>
            <person name="Kikuchi S."/>
            <person name="Rejzek M."/>
            <person name="Martin A.C."/>
            <person name="Harkess A."/>
            <person name="Leebens-Mack J."/>
            <person name="Louveau T."/>
            <person name="Stephenson M.J."/>
            <person name="Osbourn A."/>
        </authorList>
    </citation>
    <scope>NUCLEOTIDE SEQUENCE</scope>
    <source>
        <strain evidence="7">S10</strain>
    </source>
</reference>
<evidence type="ECO:0000259" key="5">
    <source>
        <dbReference type="Pfam" id="PF00931"/>
    </source>
</evidence>
<evidence type="ECO:0000256" key="4">
    <source>
        <dbReference type="SAM" id="MobiDB-lite"/>
    </source>
</evidence>
<feature type="domain" description="Disease resistance protein At4g27190-like leucine-rich repeats" evidence="6">
    <location>
        <begin position="328"/>
        <end position="428"/>
    </location>
</feature>
<dbReference type="Proteomes" id="UP001163823">
    <property type="component" value="Chromosome 11"/>
</dbReference>
<comment type="caution">
    <text evidence="7">The sequence shown here is derived from an EMBL/GenBank/DDBJ whole genome shotgun (WGS) entry which is preliminary data.</text>
</comment>
<evidence type="ECO:0000313" key="8">
    <source>
        <dbReference type="Proteomes" id="UP001163823"/>
    </source>
</evidence>
<evidence type="ECO:0000256" key="1">
    <source>
        <dbReference type="ARBA" id="ARBA00008894"/>
    </source>
</evidence>
<dbReference type="SUPFAM" id="SSF52058">
    <property type="entry name" value="L domain-like"/>
    <property type="match status" value="1"/>
</dbReference>
<comment type="similarity">
    <text evidence="1">Belongs to the disease resistance NB-LRR family.</text>
</comment>
<dbReference type="SUPFAM" id="SSF52047">
    <property type="entry name" value="RNI-like"/>
    <property type="match status" value="2"/>
</dbReference>
<keyword evidence="8" id="KW-1185">Reference proteome</keyword>
<protein>
    <submittedName>
        <fullName evidence="7">NBS-LRR type disease resistance protein</fullName>
    </submittedName>
</protein>
<feature type="domain" description="NB-ARC" evidence="5">
    <location>
        <begin position="166"/>
        <end position="252"/>
    </location>
</feature>
<sequence>MEIVIEIAGKIADYAVEPIGRRLGYVCCYTCNVKELGDEIDKLQTKRESLQHRVEEERRKGHEIERSVQTWLERVDNIKGEVDKFQQDTGQSKAGCSKWWCPNLWVRHQLSRRVKRMAKEVVEVKENASQFESVAYSPALQGLASTSAAVTGGFTTFESRMPIVKVIMEALKDPSINMIGVYGLGGLGKTTLVKEIALKAKEANVFDVVVVAVVTQTPDLKRIQGEIADLLGLKFDEESVLEVSKCESLEEILVIGRKEIKGHNEECDRVEFPHLHSLILQGLPKLNGFGVQKCENEVMSSRTQSSLKRSTSGVLMPLFNDKVAFPKLETLKLSNIRLNKLWHDQLSASYSTESSTTLIVEGCDSIKHLFTSSTATYLTNLRHLEISKCEWMEEIIITEETKIKEEITFPKLETMKISDMDNLKTTWPPHLAADSCSSLKIMEMLPNLVELIVEKKEIMQIWQGEFSLPPFYKLKLLEVVFCRDVADTFNYYFLQRTPNLKALRVRDCHFKEIFPSERHEDQERQTWSFPRLKSLLLLRLPELEHICKEGSQLDPVLEIFNSLLVRECPRLTILVPSSASFSNLTLLGIVQCNGLTFLFSSSTAKSLVNLTTLGIKLCFSLEEIVESKADEAKDEISFSKMRTLELVSLKNLKNYSSNKYFTFNFPSLEIVIVRQCHVMRTFSEGPLNTPKLKNVKVGEGQTKDDYRWKGNLNAKMHEVFQEMVVNCAILENLFPPSIAKGLEQLEDIVVRSCGLEFLVAQDAKPEEQASIVVFEFPRLISLTLSRLPKLRGCYPGRHSVEWPMLRNVVVFHCDSLEIFRSENESSKETFRNSQLEDIIDGQQPLISIEKVVPNLEKMAVNGKDITKLCHDQSRPELLHKIEILHLLCFFQDQSILFPFTFLKRIPNLKTLRVALSDFKELFPSQELDESCTLTLQKLRSLTLESRGNFECIWNGDSTLPNILENLQDLELRKCSSLIKLAPFTISLRNLKSLVASECRRLMNLLTFPIAKSLVHLRRMRIINCESMEEIVANEEDEKGIVAHEIVFERLKLLKLHSLLRLTSFCTGRNFVFNFSALERVIVTQCLMMTTFSPGVIRAPLLKAIFGTKEMDKPRWYADLNTTIEMLFKETVNKKEDRKKKGAQEDKTEEATTKEENDKKRGGDERVEKSVTKVTTKEEEKGEEGAMKKVEVGIWTEENGAEEDGKEEGEGKVEEIETKKEGEKWAEDTQVDDKCGNKGNEDDQKKKPDSPSHNLDESKSNKRNGIVLSTSEPSKLDRNKGTKVIPSLSRLPSTAPSSAGVDMSFTRQPSQVSYTSSNTDEFMSATDVMVPVTSTTEAKVTNIINLVTLSTSIMEVDVPQNLSYETNKTISCGEVVSSSSTQAFIPFASVDNTSPVLTQDAFAPSTLTGVQVTRGLSTVSAMLTPVPTMHTESPTPAVLPLSSIDSHLHSTGLSIQMAATIPFILITDMAAFRGLGLLHKKFIPLLEEAMSEHPELWIRRPQKCSNEFSLWGFHALGRVLEFLRTVKIRDITSERKREFSRLWLELEAFGFDLTWLEPSYQKVMTCFIDEPKIKRFEELKGEVISLAKDLREKIAELTEASKNLTNPDYVIDF</sequence>
<feature type="domain" description="Disease resistance protein At4g27190-like leucine-rich repeats" evidence="6">
    <location>
        <begin position="449"/>
        <end position="579"/>
    </location>
</feature>
<dbReference type="Pfam" id="PF00931">
    <property type="entry name" value="NB-ARC"/>
    <property type="match status" value="1"/>
</dbReference>